<evidence type="ECO:0000313" key="4">
    <source>
        <dbReference type="Proteomes" id="UP000054302"/>
    </source>
</evidence>
<dbReference type="SUPFAM" id="SSF81383">
    <property type="entry name" value="F-box domain"/>
    <property type="match status" value="1"/>
</dbReference>
<protein>
    <recommendedName>
        <fullName evidence="2">F-box domain-containing protein</fullName>
    </recommendedName>
</protein>
<accession>A0A0D1WT23</accession>
<dbReference type="AlphaFoldDB" id="A0A0D1WT23"/>
<dbReference type="PROSITE" id="PS50181">
    <property type="entry name" value="FBOX"/>
    <property type="match status" value="1"/>
</dbReference>
<dbReference type="InterPro" id="IPR036047">
    <property type="entry name" value="F-box-like_dom_sf"/>
</dbReference>
<feature type="domain" description="F-box" evidence="2">
    <location>
        <begin position="68"/>
        <end position="120"/>
    </location>
</feature>
<dbReference type="VEuPathDB" id="FungiDB:PV10_06794"/>
<dbReference type="Gene3D" id="1.20.1280.50">
    <property type="match status" value="1"/>
</dbReference>
<dbReference type="SMART" id="SM00256">
    <property type="entry name" value="FBOX"/>
    <property type="match status" value="1"/>
</dbReference>
<dbReference type="OMA" id="DIPCTQI"/>
<sequence>MAPSILRRQSTWNDNGGSSSESSRRPSLVDFPRKSSIASLSLFLSRSKRSNSYKGLGGDLDDLAQKRGDVLLALPDEILTHIMCYLAPNDYYALRLTCRTIRNIIKANVGPITRSVFAHAASSQQDSDYCQRLYPQPKPCLDETWLLQMLRRKAQIDKLIVIIAAFTQIKVYMMPNYPRFDEFAPHRRKLIRRFHSPAWTLYHFLEHYRKMLVFQHPHHANSARMRAMECPECTQSVEEFIRTYPPPQLISTYHFYNLVLEHLRQLSRAPGYVGTIERRLRGWTRQSPTEAHLAQVVIFGGIPVLSQLSVLKGTYNQRVEILGSFVDKIGASSTVQRRMVVSTRAKSSSAFSDRIKTLSVADISEHENLKATLDPPFNHISEKTVKALPSLPLFIAGDWLSIISEDLGPNDQITSTWGFVQNVLARHGDGPDYLEPVSDFT</sequence>
<feature type="region of interest" description="Disordered" evidence="1">
    <location>
        <begin position="1"/>
        <end position="28"/>
    </location>
</feature>
<organism evidence="3 4">
    <name type="scientific">Exophiala mesophila</name>
    <name type="common">Black yeast-like fungus</name>
    <dbReference type="NCBI Taxonomy" id="212818"/>
    <lineage>
        <taxon>Eukaryota</taxon>
        <taxon>Fungi</taxon>
        <taxon>Dikarya</taxon>
        <taxon>Ascomycota</taxon>
        <taxon>Pezizomycotina</taxon>
        <taxon>Eurotiomycetes</taxon>
        <taxon>Chaetothyriomycetidae</taxon>
        <taxon>Chaetothyriales</taxon>
        <taxon>Herpotrichiellaceae</taxon>
        <taxon>Exophiala</taxon>
    </lineage>
</organism>
<dbReference type="HOGENOM" id="CLU_627047_0_0_1"/>
<proteinExistence type="predicted"/>
<keyword evidence="4" id="KW-1185">Reference proteome</keyword>
<dbReference type="OrthoDB" id="5396937at2759"/>
<dbReference type="Pfam" id="PF00646">
    <property type="entry name" value="F-box"/>
    <property type="match status" value="1"/>
</dbReference>
<gene>
    <name evidence="3" type="ORF">PV10_06794</name>
</gene>
<dbReference type="InterPro" id="IPR001810">
    <property type="entry name" value="F-box_dom"/>
</dbReference>
<feature type="compositionally biased region" description="Polar residues" evidence="1">
    <location>
        <begin position="7"/>
        <end position="17"/>
    </location>
</feature>
<evidence type="ECO:0000313" key="3">
    <source>
        <dbReference type="EMBL" id="KIV92345.1"/>
    </source>
</evidence>
<dbReference type="CDD" id="cd09917">
    <property type="entry name" value="F-box_SF"/>
    <property type="match status" value="1"/>
</dbReference>
<dbReference type="RefSeq" id="XP_016223919.1">
    <property type="nucleotide sequence ID" value="XM_016371626.1"/>
</dbReference>
<dbReference type="EMBL" id="KN847523">
    <property type="protein sequence ID" value="KIV92345.1"/>
    <property type="molecule type" value="Genomic_DNA"/>
</dbReference>
<reference evidence="3 4" key="1">
    <citation type="submission" date="2015-01" db="EMBL/GenBank/DDBJ databases">
        <title>The Genome Sequence of Exophiala mesophila CBS40295.</title>
        <authorList>
            <consortium name="The Broad Institute Genomics Platform"/>
            <person name="Cuomo C."/>
            <person name="de Hoog S."/>
            <person name="Gorbushina A."/>
            <person name="Stielow B."/>
            <person name="Teixiera M."/>
            <person name="Abouelleil A."/>
            <person name="Chapman S.B."/>
            <person name="Priest M."/>
            <person name="Young S.K."/>
            <person name="Wortman J."/>
            <person name="Nusbaum C."/>
            <person name="Birren B."/>
        </authorList>
    </citation>
    <scope>NUCLEOTIDE SEQUENCE [LARGE SCALE GENOMIC DNA]</scope>
    <source>
        <strain evidence="3 4">CBS 40295</strain>
    </source>
</reference>
<evidence type="ECO:0000259" key="2">
    <source>
        <dbReference type="PROSITE" id="PS50181"/>
    </source>
</evidence>
<dbReference type="STRING" id="212818.A0A0D1WT23"/>
<dbReference type="GeneID" id="27324639"/>
<dbReference type="Proteomes" id="UP000054302">
    <property type="component" value="Unassembled WGS sequence"/>
</dbReference>
<evidence type="ECO:0000256" key="1">
    <source>
        <dbReference type="SAM" id="MobiDB-lite"/>
    </source>
</evidence>
<name>A0A0D1WT23_EXOME</name>